<reference evidence="2" key="1">
    <citation type="submission" date="2021-12" db="EMBL/GenBank/DDBJ databases">
        <title>Prjna785345.</title>
        <authorList>
            <person name="Rujirawat T."/>
            <person name="Krajaejun T."/>
        </authorList>
    </citation>
    <scope>NUCLEOTIDE SEQUENCE</scope>
    <source>
        <strain evidence="2">Pi057C3</strain>
    </source>
</reference>
<accession>A0AAD5Q675</accession>
<keyword evidence="3" id="KW-1185">Reference proteome</keyword>
<dbReference type="Proteomes" id="UP001209570">
    <property type="component" value="Unassembled WGS sequence"/>
</dbReference>
<evidence type="ECO:0000313" key="3">
    <source>
        <dbReference type="Proteomes" id="UP001209570"/>
    </source>
</evidence>
<evidence type="ECO:0000256" key="1">
    <source>
        <dbReference type="SAM" id="MobiDB-lite"/>
    </source>
</evidence>
<dbReference type="EMBL" id="JAKCXM010000154">
    <property type="protein sequence ID" value="KAJ0400471.1"/>
    <property type="molecule type" value="Genomic_DNA"/>
</dbReference>
<sequence length="131" mass="13535">MAIDTPPATPAASTLPEGPPSLPRSGIGTEVGGAAAESAADALATQARARNLSRLAAIAPALDDDSVALNEASRAAYAETLPIVREVLSLLLPGEPRSTLLDVPTTPAQLPTDATGFRWLLVEPQRVFDEL</sequence>
<gene>
    <name evidence="2" type="ORF">P43SY_004820</name>
</gene>
<evidence type="ECO:0000313" key="2">
    <source>
        <dbReference type="EMBL" id="KAJ0400471.1"/>
    </source>
</evidence>
<organism evidence="2 3">
    <name type="scientific">Pythium insidiosum</name>
    <name type="common">Pythiosis disease agent</name>
    <dbReference type="NCBI Taxonomy" id="114742"/>
    <lineage>
        <taxon>Eukaryota</taxon>
        <taxon>Sar</taxon>
        <taxon>Stramenopiles</taxon>
        <taxon>Oomycota</taxon>
        <taxon>Peronosporomycetes</taxon>
        <taxon>Pythiales</taxon>
        <taxon>Pythiaceae</taxon>
        <taxon>Pythium</taxon>
    </lineage>
</organism>
<comment type="caution">
    <text evidence="2">The sequence shown here is derived from an EMBL/GenBank/DDBJ whole genome shotgun (WGS) entry which is preliminary data.</text>
</comment>
<protein>
    <submittedName>
        <fullName evidence="2">Uncharacterized protein</fullName>
    </submittedName>
</protein>
<feature type="region of interest" description="Disordered" evidence="1">
    <location>
        <begin position="1"/>
        <end position="29"/>
    </location>
</feature>
<proteinExistence type="predicted"/>
<dbReference type="AlphaFoldDB" id="A0AAD5Q675"/>
<name>A0AAD5Q675_PYTIN</name>